<dbReference type="PANTHER" id="PTHR30535">
    <property type="entry name" value="VITAMIN B12-BINDING PROTEIN"/>
    <property type="match status" value="1"/>
</dbReference>
<evidence type="ECO:0000256" key="2">
    <source>
        <dbReference type="ARBA" id="ARBA00022729"/>
    </source>
</evidence>
<dbReference type="InterPro" id="IPR050902">
    <property type="entry name" value="ABC_Transporter_SBP"/>
</dbReference>
<evidence type="ECO:0000256" key="1">
    <source>
        <dbReference type="ARBA" id="ARBA00008814"/>
    </source>
</evidence>
<dbReference type="NCBIfam" id="NF038402">
    <property type="entry name" value="TroA_like"/>
    <property type="match status" value="1"/>
</dbReference>
<proteinExistence type="inferred from homology"/>
<comment type="similarity">
    <text evidence="1">Belongs to the bacterial solute-binding protein 8 family.</text>
</comment>
<dbReference type="InterPro" id="IPR054828">
    <property type="entry name" value="Vit_B12_bind_prot"/>
</dbReference>
<sequence length="269" mass="30146">MKIVSLVPSATESIYFLGLEDYLVGVTAYCNYPAAAKSKEKVGSFASPDLKKILDHKPNIVYVSYNLHKEVIKQLKRRSIKVVNATPSTVEDIFTVLDSIAEACQSHEANILISKLRGQMQITIGESKIKDVRTVRLMYKSKDVFLTPGYGSYQFDVLKILGAKQMIFDNDNSYCQIKLKEIKKFNPEVILLCGMNEEKSNSARCEKCRLVGTTICHKSACNLVNQELVEVEAVKNDRVYPIHCSSMCRPGPRLIESLPMLSNLINSKG</sequence>
<dbReference type="Pfam" id="PF01497">
    <property type="entry name" value="Peripla_BP_2"/>
    <property type="match status" value="1"/>
</dbReference>
<dbReference type="Gene3D" id="3.40.50.1980">
    <property type="entry name" value="Nitrogenase molybdenum iron protein domain"/>
    <property type="match status" value="2"/>
</dbReference>
<dbReference type="EMBL" id="CP158367">
    <property type="protein sequence ID" value="XBX74175.1"/>
    <property type="molecule type" value="Genomic_DNA"/>
</dbReference>
<reference evidence="4" key="1">
    <citation type="journal article" date="2013" name="Extremophiles">
        <title>Proteinivorax tanatarense gen. nov., sp. nov., an anaerobic, haloalkaliphilic, proteolytic bacterium isolated from a decaying algal bloom, and proposal of Proteinivoraceae fam. nov.</title>
        <authorList>
            <person name="Kevbrin V."/>
            <person name="Boltyanskaya Y."/>
            <person name="Zhilina T."/>
            <person name="Kolganova T."/>
            <person name="Lavrentjeva E."/>
            <person name="Kuznetsov B."/>
        </authorList>
    </citation>
    <scope>NUCLEOTIDE SEQUENCE</scope>
    <source>
        <strain evidence="4">Z-910T</strain>
    </source>
</reference>
<dbReference type="PROSITE" id="PS50983">
    <property type="entry name" value="FE_B12_PBP"/>
    <property type="match status" value="1"/>
</dbReference>
<dbReference type="SUPFAM" id="SSF53807">
    <property type="entry name" value="Helical backbone' metal receptor"/>
    <property type="match status" value="1"/>
</dbReference>
<keyword evidence="4" id="KW-0675">Receptor</keyword>
<dbReference type="RefSeq" id="WP_350342933.1">
    <property type="nucleotide sequence ID" value="NZ_CP158367.1"/>
</dbReference>
<gene>
    <name evidence="4" type="ORF">PRVXT_002201</name>
</gene>
<evidence type="ECO:0000259" key="3">
    <source>
        <dbReference type="PROSITE" id="PS50983"/>
    </source>
</evidence>
<evidence type="ECO:0000313" key="4">
    <source>
        <dbReference type="EMBL" id="XBX74175.1"/>
    </source>
</evidence>
<dbReference type="PANTHER" id="PTHR30535:SF34">
    <property type="entry name" value="MOLYBDATE-BINDING PROTEIN MOLA"/>
    <property type="match status" value="1"/>
</dbReference>
<protein>
    <submittedName>
        <fullName evidence="4">Helical backbone metal receptor</fullName>
    </submittedName>
</protein>
<name>A0AAU7VJV6_9FIRM</name>
<dbReference type="GO" id="GO:0071281">
    <property type="term" value="P:cellular response to iron ion"/>
    <property type="evidence" value="ECO:0007669"/>
    <property type="project" value="TreeGrafter"/>
</dbReference>
<dbReference type="AlphaFoldDB" id="A0AAU7VJV6"/>
<dbReference type="InterPro" id="IPR002491">
    <property type="entry name" value="ABC_transptr_periplasmic_BD"/>
</dbReference>
<organism evidence="4">
    <name type="scientific">Proteinivorax tanatarense</name>
    <dbReference type="NCBI Taxonomy" id="1260629"/>
    <lineage>
        <taxon>Bacteria</taxon>
        <taxon>Bacillati</taxon>
        <taxon>Bacillota</taxon>
        <taxon>Clostridia</taxon>
        <taxon>Eubacteriales</taxon>
        <taxon>Proteinivoracaceae</taxon>
        <taxon>Proteinivorax</taxon>
    </lineage>
</organism>
<accession>A0AAU7VJV6</accession>
<keyword evidence="2" id="KW-0732">Signal</keyword>
<feature type="domain" description="Fe/B12 periplasmic-binding" evidence="3">
    <location>
        <begin position="2"/>
        <end position="269"/>
    </location>
</feature>
<reference evidence="4" key="2">
    <citation type="submission" date="2024-06" db="EMBL/GenBank/DDBJ databases">
        <authorList>
            <person name="Petrova K.O."/>
            <person name="Toshchakov S.V."/>
            <person name="Boltjanskaja Y.V."/>
            <person name="Kevbrin V."/>
        </authorList>
    </citation>
    <scope>NUCLEOTIDE SEQUENCE</scope>
    <source>
        <strain evidence="4">Z-910T</strain>
    </source>
</reference>